<dbReference type="Gene3D" id="1.10.10.60">
    <property type="entry name" value="Homeodomain-like"/>
    <property type="match status" value="2"/>
</dbReference>
<evidence type="ECO:0000256" key="2">
    <source>
        <dbReference type="ARBA" id="ARBA00023125"/>
    </source>
</evidence>
<gene>
    <name evidence="4" type="primary">TIGD4_4</name>
    <name evidence="4" type="ORF">CM83_12394</name>
</gene>
<organism evidence="4">
    <name type="scientific">Lygus hesperus</name>
    <name type="common">Western plant bug</name>
    <dbReference type="NCBI Taxonomy" id="30085"/>
    <lineage>
        <taxon>Eukaryota</taxon>
        <taxon>Metazoa</taxon>
        <taxon>Ecdysozoa</taxon>
        <taxon>Arthropoda</taxon>
        <taxon>Hexapoda</taxon>
        <taxon>Insecta</taxon>
        <taxon>Pterygota</taxon>
        <taxon>Neoptera</taxon>
        <taxon>Paraneoptera</taxon>
        <taxon>Hemiptera</taxon>
        <taxon>Heteroptera</taxon>
        <taxon>Panheteroptera</taxon>
        <taxon>Cimicomorpha</taxon>
        <taxon>Miridae</taxon>
        <taxon>Mirini</taxon>
        <taxon>Lygus</taxon>
    </lineage>
</organism>
<dbReference type="GO" id="GO:0005634">
    <property type="term" value="C:nucleus"/>
    <property type="evidence" value="ECO:0007669"/>
    <property type="project" value="UniProtKB-SubCell"/>
</dbReference>
<dbReference type="InterPro" id="IPR006600">
    <property type="entry name" value="HTH_CenpB_DNA-bd_dom"/>
</dbReference>
<dbReference type="PANTHER" id="PTHR19303:SF73">
    <property type="entry name" value="PROTEIN PDC2"/>
    <property type="match status" value="1"/>
</dbReference>
<keyword evidence="2" id="KW-0238">DNA-binding</keyword>
<evidence type="ECO:0000259" key="3">
    <source>
        <dbReference type="PROSITE" id="PS51253"/>
    </source>
</evidence>
<evidence type="ECO:0000313" key="4">
    <source>
        <dbReference type="EMBL" id="JAG01352.1"/>
    </source>
</evidence>
<reference evidence="4" key="2">
    <citation type="submission" date="2014-07" db="EMBL/GenBank/DDBJ databases">
        <authorList>
            <person name="Hull J."/>
        </authorList>
    </citation>
    <scope>NUCLEOTIDE SEQUENCE</scope>
</reference>
<protein>
    <submittedName>
        <fullName evidence="4">Tigger transposable element-derived protein 4</fullName>
    </submittedName>
</protein>
<dbReference type="InterPro" id="IPR050863">
    <property type="entry name" value="CenT-Element_Derived"/>
</dbReference>
<dbReference type="EMBL" id="GBHO01042252">
    <property type="protein sequence ID" value="JAG01352.1"/>
    <property type="molecule type" value="Transcribed_RNA"/>
</dbReference>
<dbReference type="AlphaFoldDB" id="A0A0A9VYT7"/>
<proteinExistence type="predicted"/>
<comment type="subcellular location">
    <subcellularLocation>
        <location evidence="1">Nucleus</location>
    </subcellularLocation>
</comment>
<sequence length="169" mass="19579">MANVKRRRDLSLSDKRDVLVKFDALPKMSQTKAAIELGVSQPLLSKILKDRETIERAALENADLARKRKRTGKDAQVENALKEWFTQVREKDARLSGPIMREKAEQLAQKLGKEDFKATTGWFVRWRKRENIVHRKPHKSTVHKSTVSLTVFNADETALYYRANFLNDE</sequence>
<evidence type="ECO:0000256" key="1">
    <source>
        <dbReference type="ARBA" id="ARBA00004123"/>
    </source>
</evidence>
<dbReference type="SMART" id="SM00674">
    <property type="entry name" value="CENPB"/>
    <property type="match status" value="1"/>
</dbReference>
<dbReference type="PROSITE" id="PS51253">
    <property type="entry name" value="HTH_CENPB"/>
    <property type="match status" value="1"/>
</dbReference>
<dbReference type="GO" id="GO:0003677">
    <property type="term" value="F:DNA binding"/>
    <property type="evidence" value="ECO:0007669"/>
    <property type="project" value="UniProtKB-KW"/>
</dbReference>
<dbReference type="Pfam" id="PF03221">
    <property type="entry name" value="HTH_Tnp_Tc5"/>
    <property type="match status" value="1"/>
</dbReference>
<name>A0A0A9VYT7_LYGHE</name>
<dbReference type="InterPro" id="IPR009057">
    <property type="entry name" value="Homeodomain-like_sf"/>
</dbReference>
<accession>A0A0A9VYT7</accession>
<dbReference type="PANTHER" id="PTHR19303">
    <property type="entry name" value="TRANSPOSON"/>
    <property type="match status" value="1"/>
</dbReference>
<feature type="domain" description="HTH CENPB-type" evidence="3">
    <location>
        <begin position="65"/>
        <end position="136"/>
    </location>
</feature>
<reference evidence="4" key="1">
    <citation type="journal article" date="2014" name="PLoS ONE">
        <title>Transcriptome-Based Identification of ABC Transporters in the Western Tarnished Plant Bug Lygus hesperus.</title>
        <authorList>
            <person name="Hull J.J."/>
            <person name="Chaney K."/>
            <person name="Geib S.M."/>
            <person name="Fabrick J.A."/>
            <person name="Brent C.S."/>
            <person name="Walsh D."/>
            <person name="Lavine L.C."/>
        </authorList>
    </citation>
    <scope>NUCLEOTIDE SEQUENCE</scope>
</reference>
<dbReference type="SUPFAM" id="SSF46689">
    <property type="entry name" value="Homeodomain-like"/>
    <property type="match status" value="2"/>
</dbReference>